<dbReference type="Proteomes" id="UP000828390">
    <property type="component" value="Unassembled WGS sequence"/>
</dbReference>
<dbReference type="EMBL" id="JAIWYP010000002">
    <property type="protein sequence ID" value="KAH3872090.1"/>
    <property type="molecule type" value="Genomic_DNA"/>
</dbReference>
<keyword evidence="2" id="KW-1185">Reference proteome</keyword>
<proteinExistence type="predicted"/>
<protein>
    <submittedName>
        <fullName evidence="1">Uncharacterized protein</fullName>
    </submittedName>
</protein>
<reference evidence="1" key="2">
    <citation type="submission" date="2020-11" db="EMBL/GenBank/DDBJ databases">
        <authorList>
            <person name="McCartney M.A."/>
            <person name="Auch B."/>
            <person name="Kono T."/>
            <person name="Mallez S."/>
            <person name="Becker A."/>
            <person name="Gohl D.M."/>
            <person name="Silverstein K.A.T."/>
            <person name="Koren S."/>
            <person name="Bechman K.B."/>
            <person name="Herman A."/>
            <person name="Abrahante J.E."/>
            <person name="Garbe J."/>
        </authorList>
    </citation>
    <scope>NUCLEOTIDE SEQUENCE</scope>
    <source>
        <strain evidence="1">Duluth1</strain>
        <tissue evidence="1">Whole animal</tissue>
    </source>
</reference>
<dbReference type="AlphaFoldDB" id="A0A9D4M7A6"/>
<accession>A0A9D4M7A6</accession>
<comment type="caution">
    <text evidence="1">The sequence shown here is derived from an EMBL/GenBank/DDBJ whole genome shotgun (WGS) entry which is preliminary data.</text>
</comment>
<organism evidence="1 2">
    <name type="scientific">Dreissena polymorpha</name>
    <name type="common">Zebra mussel</name>
    <name type="synonym">Mytilus polymorpha</name>
    <dbReference type="NCBI Taxonomy" id="45954"/>
    <lineage>
        <taxon>Eukaryota</taxon>
        <taxon>Metazoa</taxon>
        <taxon>Spiralia</taxon>
        <taxon>Lophotrochozoa</taxon>
        <taxon>Mollusca</taxon>
        <taxon>Bivalvia</taxon>
        <taxon>Autobranchia</taxon>
        <taxon>Heteroconchia</taxon>
        <taxon>Euheterodonta</taxon>
        <taxon>Imparidentia</taxon>
        <taxon>Neoheterodontei</taxon>
        <taxon>Myida</taxon>
        <taxon>Dreissenoidea</taxon>
        <taxon>Dreissenidae</taxon>
        <taxon>Dreissena</taxon>
    </lineage>
</organism>
<evidence type="ECO:0000313" key="1">
    <source>
        <dbReference type="EMBL" id="KAH3872090.1"/>
    </source>
</evidence>
<name>A0A9D4M7A6_DREPO</name>
<sequence length="101" mass="11369">MAVEYPFNDRAQHVISGAPAAIRPRLAVMKRVLWENKGRIWRLVGKWKIRAPSVTRTIRASSGIRQGKYLETGINDKICESGLDGDSFGHLTSKMSKFIVQ</sequence>
<reference evidence="1" key="1">
    <citation type="journal article" date="2019" name="bioRxiv">
        <title>The Genome of the Zebra Mussel, Dreissena polymorpha: A Resource for Invasive Species Research.</title>
        <authorList>
            <person name="McCartney M.A."/>
            <person name="Auch B."/>
            <person name="Kono T."/>
            <person name="Mallez S."/>
            <person name="Zhang Y."/>
            <person name="Obille A."/>
            <person name="Becker A."/>
            <person name="Abrahante J.E."/>
            <person name="Garbe J."/>
            <person name="Badalamenti J.P."/>
            <person name="Herman A."/>
            <person name="Mangelson H."/>
            <person name="Liachko I."/>
            <person name="Sullivan S."/>
            <person name="Sone E.D."/>
            <person name="Koren S."/>
            <person name="Silverstein K.A.T."/>
            <person name="Beckman K.B."/>
            <person name="Gohl D.M."/>
        </authorList>
    </citation>
    <scope>NUCLEOTIDE SEQUENCE</scope>
    <source>
        <strain evidence="1">Duluth1</strain>
        <tissue evidence="1">Whole animal</tissue>
    </source>
</reference>
<gene>
    <name evidence="1" type="ORF">DPMN_035303</name>
</gene>
<evidence type="ECO:0000313" key="2">
    <source>
        <dbReference type="Proteomes" id="UP000828390"/>
    </source>
</evidence>